<gene>
    <name evidence="2" type="ORF">K7G82_15660</name>
</gene>
<dbReference type="SUPFAM" id="SSF56529">
    <property type="entry name" value="FAH"/>
    <property type="match status" value="1"/>
</dbReference>
<comment type="caution">
    <text evidence="2">The sequence shown here is derived from an EMBL/GenBank/DDBJ whole genome shotgun (WGS) entry which is preliminary data.</text>
</comment>
<dbReference type="Pfam" id="PF01557">
    <property type="entry name" value="FAA_hydrolase"/>
    <property type="match status" value="1"/>
</dbReference>
<accession>A0ABS7PRD6</accession>
<dbReference type="EMBL" id="JAINVV010000007">
    <property type="protein sequence ID" value="MBY8823741.1"/>
    <property type="molecule type" value="Genomic_DNA"/>
</dbReference>
<keyword evidence="3" id="KW-1185">Reference proteome</keyword>
<evidence type="ECO:0000313" key="2">
    <source>
        <dbReference type="EMBL" id="MBY8823741.1"/>
    </source>
</evidence>
<organism evidence="2 3">
    <name type="scientific">Sphingomonas colocasiae</name>
    <dbReference type="NCBI Taxonomy" id="1848973"/>
    <lineage>
        <taxon>Bacteria</taxon>
        <taxon>Pseudomonadati</taxon>
        <taxon>Pseudomonadota</taxon>
        <taxon>Alphaproteobacteria</taxon>
        <taxon>Sphingomonadales</taxon>
        <taxon>Sphingomonadaceae</taxon>
        <taxon>Sphingomonas</taxon>
    </lineage>
</organism>
<name>A0ABS7PRD6_9SPHN</name>
<evidence type="ECO:0000313" key="3">
    <source>
        <dbReference type="Proteomes" id="UP000706039"/>
    </source>
</evidence>
<dbReference type="RefSeq" id="WP_222990851.1">
    <property type="nucleotide sequence ID" value="NZ_JAINVV010000007.1"/>
</dbReference>
<keyword evidence="2" id="KW-0378">Hydrolase</keyword>
<dbReference type="InterPro" id="IPR036663">
    <property type="entry name" value="Fumarylacetoacetase_C_sf"/>
</dbReference>
<feature type="domain" description="Fumarylacetoacetase-like C-terminal" evidence="1">
    <location>
        <begin position="99"/>
        <end position="194"/>
    </location>
</feature>
<evidence type="ECO:0000259" key="1">
    <source>
        <dbReference type="Pfam" id="PF01557"/>
    </source>
</evidence>
<reference evidence="2 3" key="1">
    <citation type="submission" date="2021-08" db="EMBL/GenBank/DDBJ databases">
        <authorList>
            <person name="Tuo L."/>
        </authorList>
    </citation>
    <scope>NUCLEOTIDE SEQUENCE [LARGE SCALE GENOMIC DNA]</scope>
    <source>
        <strain evidence="2 3">JCM 31229</strain>
    </source>
</reference>
<dbReference type="Gene3D" id="3.90.850.10">
    <property type="entry name" value="Fumarylacetoacetase-like, C-terminal domain"/>
    <property type="match status" value="1"/>
</dbReference>
<sequence length="203" mass="20588">MFAGTAYGIALNDGAQLSALDPAFHEKPYGQPPRAPVLYVKSGPGIVRGGAAIAVPQGADGLVLGATIALQRTVTGFGAARLALDLAVPHQSFFRPAIAELGRDGLLAVGDAGVVPAALDDLEIVTTVNGAEVHRWNLSRLHRDVRTAIADVTAYMSLLPGDMLLAGVAGDAPIGRAGDRIEIAANGLAGLTVTLGAAEGGRP</sequence>
<dbReference type="GO" id="GO:0016787">
    <property type="term" value="F:hydrolase activity"/>
    <property type="evidence" value="ECO:0007669"/>
    <property type="project" value="UniProtKB-KW"/>
</dbReference>
<dbReference type="Proteomes" id="UP000706039">
    <property type="component" value="Unassembled WGS sequence"/>
</dbReference>
<protein>
    <submittedName>
        <fullName evidence="2">Fumarylacetoacetate hydrolase family protein</fullName>
    </submittedName>
</protein>
<dbReference type="InterPro" id="IPR011234">
    <property type="entry name" value="Fumarylacetoacetase-like_C"/>
</dbReference>
<proteinExistence type="predicted"/>